<feature type="transmembrane region" description="Helical" evidence="8">
    <location>
        <begin position="238"/>
        <end position="255"/>
    </location>
</feature>
<comment type="subcellular location">
    <subcellularLocation>
        <location evidence="1">Cell membrane</location>
        <topology evidence="1">Multi-pass membrane protein</topology>
    </subcellularLocation>
</comment>
<dbReference type="AlphaFoldDB" id="A0A4R8R7B6"/>
<keyword evidence="6 8" id="KW-1133">Transmembrane helix</keyword>
<keyword evidence="3" id="KW-0813">Transport</keyword>
<dbReference type="PANTHER" id="PTHR42718:SF42">
    <property type="entry name" value="EXPORT PROTEIN"/>
    <property type="match status" value="1"/>
</dbReference>
<evidence type="ECO:0000256" key="3">
    <source>
        <dbReference type="ARBA" id="ARBA00022448"/>
    </source>
</evidence>
<dbReference type="CDD" id="cd17321">
    <property type="entry name" value="MFS_MMR_MDR_like"/>
    <property type="match status" value="1"/>
</dbReference>
<dbReference type="NCBIfam" id="TIGR00711">
    <property type="entry name" value="efflux_EmrB"/>
    <property type="match status" value="1"/>
</dbReference>
<feature type="transmembrane region" description="Helical" evidence="8">
    <location>
        <begin position="88"/>
        <end position="108"/>
    </location>
</feature>
<feature type="transmembrane region" description="Helical" evidence="8">
    <location>
        <begin position="56"/>
        <end position="76"/>
    </location>
</feature>
<feature type="transmembrane region" description="Helical" evidence="8">
    <location>
        <begin position="461"/>
        <end position="482"/>
    </location>
</feature>
<dbReference type="PROSITE" id="PS50850">
    <property type="entry name" value="MFS"/>
    <property type="match status" value="1"/>
</dbReference>
<comment type="similarity">
    <text evidence="2">Belongs to the major facilitator superfamily. EmrB family.</text>
</comment>
<dbReference type="Pfam" id="PF07690">
    <property type="entry name" value="MFS_1"/>
    <property type="match status" value="1"/>
</dbReference>
<dbReference type="PANTHER" id="PTHR42718">
    <property type="entry name" value="MAJOR FACILITATOR SUPERFAMILY MULTIDRUG TRANSPORTER MFSC"/>
    <property type="match status" value="1"/>
</dbReference>
<keyword evidence="7 8" id="KW-0472">Membrane</keyword>
<feature type="domain" description="Major facilitator superfamily (MFS) profile" evidence="9">
    <location>
        <begin position="23"/>
        <end position="488"/>
    </location>
</feature>
<dbReference type="InterPro" id="IPR036259">
    <property type="entry name" value="MFS_trans_sf"/>
</dbReference>
<proteinExistence type="inferred from homology"/>
<keyword evidence="5 8" id="KW-0812">Transmembrane</keyword>
<evidence type="ECO:0000256" key="2">
    <source>
        <dbReference type="ARBA" id="ARBA00008537"/>
    </source>
</evidence>
<dbReference type="EMBL" id="PECC01000026">
    <property type="protein sequence ID" value="TDZ52166.1"/>
    <property type="molecule type" value="Genomic_DNA"/>
</dbReference>
<dbReference type="Gene3D" id="1.20.1720.10">
    <property type="entry name" value="Multidrug resistance protein D"/>
    <property type="match status" value="1"/>
</dbReference>
<evidence type="ECO:0000256" key="1">
    <source>
        <dbReference type="ARBA" id="ARBA00004651"/>
    </source>
</evidence>
<keyword evidence="11" id="KW-1185">Reference proteome</keyword>
<dbReference type="SUPFAM" id="SSF103473">
    <property type="entry name" value="MFS general substrate transporter"/>
    <property type="match status" value="1"/>
</dbReference>
<name>A0A4R8R7B6_9MYCO</name>
<feature type="transmembrane region" description="Helical" evidence="8">
    <location>
        <begin position="413"/>
        <end position="431"/>
    </location>
</feature>
<feature type="transmembrane region" description="Helical" evidence="8">
    <location>
        <begin position="340"/>
        <end position="358"/>
    </location>
</feature>
<feature type="transmembrane region" description="Helical" evidence="8">
    <location>
        <begin position="275"/>
        <end position="299"/>
    </location>
</feature>
<evidence type="ECO:0000256" key="7">
    <source>
        <dbReference type="ARBA" id="ARBA00023136"/>
    </source>
</evidence>
<gene>
    <name evidence="10" type="primary">stp_1</name>
    <name evidence="10" type="ORF">CCUG63697_00637</name>
</gene>
<protein>
    <submittedName>
        <fullName evidence="10">Multidrug resistance protein stp</fullName>
    </submittedName>
</protein>
<evidence type="ECO:0000256" key="6">
    <source>
        <dbReference type="ARBA" id="ARBA00022989"/>
    </source>
</evidence>
<reference evidence="10 11" key="1">
    <citation type="journal article" date="2019" name="Sci. Rep.">
        <title>Extended insight into the Mycobacterium chelonae-abscessus complex through whole genome sequencing of Mycobacterium salmoniphilum outbreak and Mycobacterium salmoniphilum-like strains.</title>
        <authorList>
            <person name="Behra P.R.K."/>
            <person name="Das S."/>
            <person name="Pettersson B.M.F."/>
            <person name="Shirreff L."/>
            <person name="DuCote T."/>
            <person name="Jacobsson K.G."/>
            <person name="Ennis D.G."/>
            <person name="Kirsebom L.A."/>
        </authorList>
    </citation>
    <scope>NUCLEOTIDE SEQUENCE [LARGE SCALE GENOMIC DNA]</scope>
    <source>
        <strain evidence="10 11">CCUG 63697</strain>
    </source>
</reference>
<dbReference type="InterPro" id="IPR004638">
    <property type="entry name" value="EmrB-like"/>
</dbReference>
<evidence type="ECO:0000256" key="4">
    <source>
        <dbReference type="ARBA" id="ARBA00022475"/>
    </source>
</evidence>
<evidence type="ECO:0000256" key="5">
    <source>
        <dbReference type="ARBA" id="ARBA00022692"/>
    </source>
</evidence>
<dbReference type="Proteomes" id="UP000295165">
    <property type="component" value="Unassembled WGS sequence"/>
</dbReference>
<feature type="transmembrane region" description="Helical" evidence="8">
    <location>
        <begin position="370"/>
        <end position="392"/>
    </location>
</feature>
<feature type="transmembrane region" description="Helical" evidence="8">
    <location>
        <begin position="147"/>
        <end position="165"/>
    </location>
</feature>
<dbReference type="GO" id="GO:0005886">
    <property type="term" value="C:plasma membrane"/>
    <property type="evidence" value="ECO:0007669"/>
    <property type="project" value="UniProtKB-SubCell"/>
</dbReference>
<keyword evidence="4" id="KW-1003">Cell membrane</keyword>
<sequence length="503" mass="52776">MSQPDLRLDSVAVHPEYPRPWTTLWVVLFGLFMILLDSTIVSVANPAIKAGFEADYSATVWVTSAYLLAYAVPLLVTGRLGDQFGPRSMYLAGLAVFTAASLWCGLAGSIGWLIAARVVQGIGAAMLTPQTLTVVQRVFPPQRRGTAMGVWGAVAGIATLVGPVAGGLLVDGWGWQWIFYVNVPVGVLGMILGAIYIPRMPTQPHRLDLLGMALSAVGMFAFVFALQEGESFQWAPGVWAMMVAGLAVLGVFVWWQSANRGEPLIPLRLFADRNFSLAGVAIASMSFCVISTGLPMMFYTQLALGFSPTKAALTQAPTAIVSGILAPVSGWLVDRVRPSILIGGGIVLMIVSTLWWTVLMRPETQMWQLLLPAAGIGAAMACIWGPLATTATRNLPSTVAGAGSGVYNTLRQVGGVVGASAMGALMTARLASNMPAMAPDPGSADQLGALPVGLRAPFSTAMAQSMLLGVAALMIGLVAALFMRPAGSQVGAVPLDHVVPVED</sequence>
<feature type="transmembrane region" description="Helical" evidence="8">
    <location>
        <begin position="21"/>
        <end position="44"/>
    </location>
</feature>
<evidence type="ECO:0000256" key="8">
    <source>
        <dbReference type="SAM" id="Phobius"/>
    </source>
</evidence>
<dbReference type="InterPro" id="IPR011701">
    <property type="entry name" value="MFS"/>
</dbReference>
<evidence type="ECO:0000313" key="10">
    <source>
        <dbReference type="EMBL" id="TDZ52166.1"/>
    </source>
</evidence>
<dbReference type="InterPro" id="IPR020846">
    <property type="entry name" value="MFS_dom"/>
</dbReference>
<comment type="caution">
    <text evidence="10">The sequence shown here is derived from an EMBL/GenBank/DDBJ whole genome shotgun (WGS) entry which is preliminary data.</text>
</comment>
<accession>A0A4R8R7B6</accession>
<organism evidence="10 11">
    <name type="scientific">Mycobacteroides franklinii</name>
    <dbReference type="NCBI Taxonomy" id="948102"/>
    <lineage>
        <taxon>Bacteria</taxon>
        <taxon>Bacillati</taxon>
        <taxon>Actinomycetota</taxon>
        <taxon>Actinomycetes</taxon>
        <taxon>Mycobacteriales</taxon>
        <taxon>Mycobacteriaceae</taxon>
        <taxon>Mycobacteroides</taxon>
    </lineage>
</organism>
<dbReference type="FunFam" id="1.20.1720.10:FF:000021">
    <property type="entry name" value="Drug resistance transporter, EmrB/QacA subfamily"/>
    <property type="match status" value="1"/>
</dbReference>
<feature type="transmembrane region" description="Helical" evidence="8">
    <location>
        <begin position="311"/>
        <end position="333"/>
    </location>
</feature>
<evidence type="ECO:0000259" key="9">
    <source>
        <dbReference type="PROSITE" id="PS50850"/>
    </source>
</evidence>
<dbReference type="GO" id="GO:0022857">
    <property type="term" value="F:transmembrane transporter activity"/>
    <property type="evidence" value="ECO:0007669"/>
    <property type="project" value="InterPro"/>
</dbReference>
<dbReference type="Gene3D" id="1.20.1250.20">
    <property type="entry name" value="MFS general substrate transporter like domains"/>
    <property type="match status" value="1"/>
</dbReference>
<feature type="transmembrane region" description="Helical" evidence="8">
    <location>
        <begin position="177"/>
        <end position="197"/>
    </location>
</feature>
<evidence type="ECO:0000313" key="11">
    <source>
        <dbReference type="Proteomes" id="UP000295165"/>
    </source>
</evidence>
<feature type="transmembrane region" description="Helical" evidence="8">
    <location>
        <begin position="209"/>
        <end position="226"/>
    </location>
</feature>